<keyword evidence="3" id="KW-1185">Reference proteome</keyword>
<evidence type="ECO:0000313" key="3">
    <source>
        <dbReference type="Proteomes" id="UP000218160"/>
    </source>
</evidence>
<feature type="domain" description="Transposase DDE" evidence="1">
    <location>
        <begin position="7"/>
        <end position="46"/>
    </location>
</feature>
<dbReference type="AlphaFoldDB" id="A0A291B9J0"/>
<sequence>MHIFSAISCSHYSCISKRAKTINVMRKAKNKKSTQHLAIDFTGSKSTVEENGK</sequence>
<dbReference type="Proteomes" id="UP000218160">
    <property type="component" value="Chromosome 1"/>
</dbReference>
<dbReference type="KEGG" id="elux:BTN50_1172"/>
<dbReference type="Pfam" id="PF13737">
    <property type="entry name" value="DDE_Tnp_1_5"/>
    <property type="match status" value="1"/>
</dbReference>
<proteinExistence type="predicted"/>
<accession>A0A291B9J0</accession>
<protein>
    <submittedName>
        <fullName evidence="2">Mobile element protein</fullName>
    </submittedName>
</protein>
<evidence type="ECO:0000259" key="1">
    <source>
        <dbReference type="Pfam" id="PF13737"/>
    </source>
</evidence>
<gene>
    <name evidence="2" type="ORF">BTN50_1172</name>
</gene>
<dbReference type="EMBL" id="CP020660">
    <property type="protein sequence ID" value="ATF09662.1"/>
    <property type="molecule type" value="Genomic_DNA"/>
</dbReference>
<name>A0A291B9J0_9GAMM</name>
<dbReference type="InterPro" id="IPR025668">
    <property type="entry name" value="Tnp_DDE_dom"/>
</dbReference>
<organism evidence="2 3">
    <name type="scientific">Candidatus Enterovibrio altilux</name>
    <dbReference type="NCBI Taxonomy" id="1927128"/>
    <lineage>
        <taxon>Bacteria</taxon>
        <taxon>Pseudomonadati</taxon>
        <taxon>Pseudomonadota</taxon>
        <taxon>Gammaproteobacteria</taxon>
        <taxon>Vibrionales</taxon>
        <taxon>Vibrionaceae</taxon>
        <taxon>Enterovibrio</taxon>
    </lineage>
</organism>
<reference evidence="3" key="1">
    <citation type="submission" date="2017-04" db="EMBL/GenBank/DDBJ databases">
        <title>Genome evolution of the luminous symbionts of deep sea anglerfish.</title>
        <authorList>
            <person name="Hendry T.A."/>
        </authorList>
    </citation>
    <scope>NUCLEOTIDE SEQUENCE [LARGE SCALE GENOMIC DNA]</scope>
</reference>
<evidence type="ECO:0000313" key="2">
    <source>
        <dbReference type="EMBL" id="ATF09662.1"/>
    </source>
</evidence>